<gene>
    <name evidence="2" type="ORF">OIK40_10190</name>
</gene>
<evidence type="ECO:0000313" key="3">
    <source>
        <dbReference type="Proteomes" id="UP001216558"/>
    </source>
</evidence>
<keyword evidence="3" id="KW-1185">Reference proteome</keyword>
<proteinExistence type="predicted"/>
<dbReference type="EMBL" id="JAQQXQ010000007">
    <property type="protein sequence ID" value="MDC8755006.1"/>
    <property type="molecule type" value="Genomic_DNA"/>
</dbReference>
<keyword evidence="1" id="KW-1133">Transmembrane helix</keyword>
<evidence type="ECO:0008006" key="4">
    <source>
        <dbReference type="Google" id="ProtNLM"/>
    </source>
</evidence>
<protein>
    <recommendedName>
        <fullName evidence="4">RDD domain-containing protein</fullName>
    </recommendedName>
</protein>
<dbReference type="Proteomes" id="UP001216558">
    <property type="component" value="Unassembled WGS sequence"/>
</dbReference>
<sequence>MSAAGIPQPDKPSHTSVSSGIISGKSRYSAIDPVADFATILLASGNRGITQGGRMLDFWTAMVVAPIASLWMGFFFERGYRQGTTFNLIGYAGRMGLSSRRAELAVSKHFAKWDWLLLALALYSGALAIIFHLHGISPVLIAGLAVTGLALFLKCSLNLMHHYTEAQKELS</sequence>
<evidence type="ECO:0000256" key="1">
    <source>
        <dbReference type="SAM" id="Phobius"/>
    </source>
</evidence>
<dbReference type="RefSeq" id="WP_273678218.1">
    <property type="nucleotide sequence ID" value="NZ_JAQQXQ010000007.1"/>
</dbReference>
<reference evidence="2 3" key="1">
    <citation type="submission" date="2022-10" db="EMBL/GenBank/DDBJ databases">
        <title>Erythrobacter sp. sf7 Genome sequencing.</title>
        <authorList>
            <person name="Park S."/>
        </authorList>
    </citation>
    <scope>NUCLEOTIDE SEQUENCE [LARGE SCALE GENOMIC DNA]</scope>
    <source>
        <strain evidence="3">sf7</strain>
    </source>
</reference>
<feature type="transmembrane region" description="Helical" evidence="1">
    <location>
        <begin position="115"/>
        <end position="133"/>
    </location>
</feature>
<keyword evidence="1" id="KW-0812">Transmembrane</keyword>
<feature type="transmembrane region" description="Helical" evidence="1">
    <location>
        <begin position="139"/>
        <end position="160"/>
    </location>
</feature>
<organism evidence="2 3">
    <name type="scientific">Erythrobacter fulvus</name>
    <dbReference type="NCBI Taxonomy" id="2987523"/>
    <lineage>
        <taxon>Bacteria</taxon>
        <taxon>Pseudomonadati</taxon>
        <taxon>Pseudomonadota</taxon>
        <taxon>Alphaproteobacteria</taxon>
        <taxon>Sphingomonadales</taxon>
        <taxon>Erythrobacteraceae</taxon>
        <taxon>Erythrobacter/Porphyrobacter group</taxon>
        <taxon>Erythrobacter</taxon>
    </lineage>
</organism>
<evidence type="ECO:0000313" key="2">
    <source>
        <dbReference type="EMBL" id="MDC8755006.1"/>
    </source>
</evidence>
<keyword evidence="1" id="KW-0472">Membrane</keyword>
<feature type="transmembrane region" description="Helical" evidence="1">
    <location>
        <begin position="58"/>
        <end position="76"/>
    </location>
</feature>
<name>A0ABT5JSF6_9SPHN</name>
<accession>A0ABT5JSF6</accession>
<comment type="caution">
    <text evidence="2">The sequence shown here is derived from an EMBL/GenBank/DDBJ whole genome shotgun (WGS) entry which is preliminary data.</text>
</comment>